<dbReference type="PROSITE" id="PS51805">
    <property type="entry name" value="EPHD"/>
    <property type="match status" value="1"/>
</dbReference>
<dbReference type="Gene3D" id="1.25.40.420">
    <property type="match status" value="1"/>
</dbReference>
<dbReference type="CDD" id="cd14733">
    <property type="entry name" value="BACK"/>
    <property type="match status" value="1"/>
</dbReference>
<evidence type="ECO:0000259" key="11">
    <source>
        <dbReference type="PROSITE" id="PS50016"/>
    </source>
</evidence>
<proteinExistence type="predicted"/>
<feature type="compositionally biased region" description="Low complexity" evidence="10">
    <location>
        <begin position="1081"/>
        <end position="1102"/>
    </location>
</feature>
<protein>
    <submittedName>
        <fullName evidence="14">Uncharacterized protein</fullName>
    </submittedName>
</protein>
<dbReference type="GO" id="GO:0044666">
    <property type="term" value="C:MLL3/4 complex"/>
    <property type="evidence" value="ECO:0007669"/>
    <property type="project" value="TreeGrafter"/>
</dbReference>
<dbReference type="OrthoDB" id="308383at2759"/>
<dbReference type="InterPro" id="IPR011333">
    <property type="entry name" value="SKP1/BTB/POZ_sf"/>
</dbReference>
<feature type="compositionally biased region" description="Polar residues" evidence="10">
    <location>
        <begin position="2241"/>
        <end position="2256"/>
    </location>
</feature>
<dbReference type="CDD" id="cd15513">
    <property type="entry name" value="PHD5_KMT2C_like"/>
    <property type="match status" value="1"/>
</dbReference>
<dbReference type="GO" id="GO:0045944">
    <property type="term" value="P:positive regulation of transcription by RNA polymerase II"/>
    <property type="evidence" value="ECO:0007669"/>
    <property type="project" value="TreeGrafter"/>
</dbReference>
<dbReference type="InterPro" id="IPR000210">
    <property type="entry name" value="BTB/POZ_dom"/>
</dbReference>
<feature type="compositionally biased region" description="Polar residues" evidence="10">
    <location>
        <begin position="2113"/>
        <end position="2122"/>
    </location>
</feature>
<dbReference type="SUPFAM" id="SSF47095">
    <property type="entry name" value="HMG-box"/>
    <property type="match status" value="1"/>
</dbReference>
<feature type="region of interest" description="Disordered" evidence="10">
    <location>
        <begin position="2078"/>
        <end position="2211"/>
    </location>
</feature>
<accession>A0A813SGD0</accession>
<dbReference type="PROSITE" id="PS50016">
    <property type="entry name" value="ZF_PHD_2"/>
    <property type="match status" value="5"/>
</dbReference>
<feature type="domain" description="PHD-type" evidence="11">
    <location>
        <begin position="1170"/>
        <end position="1224"/>
    </location>
</feature>
<feature type="compositionally biased region" description="Polar residues" evidence="10">
    <location>
        <begin position="1029"/>
        <end position="1040"/>
    </location>
</feature>
<feature type="region of interest" description="Disordered" evidence="10">
    <location>
        <begin position="1679"/>
        <end position="1757"/>
    </location>
</feature>
<dbReference type="PROSITE" id="PS50097">
    <property type="entry name" value="BTB"/>
    <property type="match status" value="1"/>
</dbReference>
<dbReference type="EMBL" id="CAJOBC010000431">
    <property type="protein sequence ID" value="CAF3585150.1"/>
    <property type="molecule type" value="Genomic_DNA"/>
</dbReference>
<evidence type="ECO:0000256" key="5">
    <source>
        <dbReference type="ARBA" id="ARBA00022833"/>
    </source>
</evidence>
<evidence type="ECO:0000259" key="13">
    <source>
        <dbReference type="PROSITE" id="PS51805"/>
    </source>
</evidence>
<evidence type="ECO:0000256" key="9">
    <source>
        <dbReference type="PROSITE-ProRule" id="PRU00146"/>
    </source>
</evidence>
<feature type="compositionally biased region" description="Low complexity" evidence="10">
    <location>
        <begin position="1716"/>
        <end position="1741"/>
    </location>
</feature>
<evidence type="ECO:0000313" key="16">
    <source>
        <dbReference type="Proteomes" id="UP000663829"/>
    </source>
</evidence>
<feature type="compositionally biased region" description="Polar residues" evidence="10">
    <location>
        <begin position="974"/>
        <end position="984"/>
    </location>
</feature>
<feature type="compositionally biased region" description="Polar residues" evidence="10">
    <location>
        <begin position="1700"/>
        <end position="1715"/>
    </location>
</feature>
<evidence type="ECO:0000256" key="6">
    <source>
        <dbReference type="ARBA" id="ARBA00023015"/>
    </source>
</evidence>
<organism evidence="14 16">
    <name type="scientific">Didymodactylos carnosus</name>
    <dbReference type="NCBI Taxonomy" id="1234261"/>
    <lineage>
        <taxon>Eukaryota</taxon>
        <taxon>Metazoa</taxon>
        <taxon>Spiralia</taxon>
        <taxon>Gnathifera</taxon>
        <taxon>Rotifera</taxon>
        <taxon>Eurotatoria</taxon>
        <taxon>Bdelloidea</taxon>
        <taxon>Philodinida</taxon>
        <taxon>Philodinidae</taxon>
        <taxon>Didymodactylos</taxon>
    </lineage>
</organism>
<feature type="non-terminal residue" evidence="14">
    <location>
        <position position="1"/>
    </location>
</feature>
<reference evidence="14" key="1">
    <citation type="submission" date="2021-02" db="EMBL/GenBank/DDBJ databases">
        <authorList>
            <person name="Nowell W R."/>
        </authorList>
    </citation>
    <scope>NUCLEOTIDE SEQUENCE</scope>
</reference>
<feature type="region of interest" description="Disordered" evidence="10">
    <location>
        <begin position="961"/>
        <end position="984"/>
    </location>
</feature>
<feature type="compositionally biased region" description="Low complexity" evidence="10">
    <location>
        <begin position="1512"/>
        <end position="1521"/>
    </location>
</feature>
<evidence type="ECO:0000256" key="7">
    <source>
        <dbReference type="ARBA" id="ARBA00023163"/>
    </source>
</evidence>
<dbReference type="PANTHER" id="PTHR45888:SF6">
    <property type="entry name" value="HL01030P-RELATED"/>
    <property type="match status" value="1"/>
</dbReference>
<feature type="domain" description="PHD-type" evidence="11">
    <location>
        <begin position="770"/>
        <end position="820"/>
    </location>
</feature>
<evidence type="ECO:0000256" key="1">
    <source>
        <dbReference type="ARBA" id="ARBA00004123"/>
    </source>
</evidence>
<feature type="domain" description="PHD-type" evidence="11">
    <location>
        <begin position="1221"/>
        <end position="1271"/>
    </location>
</feature>
<feature type="compositionally biased region" description="Low complexity" evidence="10">
    <location>
        <begin position="2347"/>
        <end position="2371"/>
    </location>
</feature>
<keyword evidence="4 9" id="KW-0863">Zinc-finger</keyword>
<feature type="region of interest" description="Disordered" evidence="10">
    <location>
        <begin position="1626"/>
        <end position="1655"/>
    </location>
</feature>
<feature type="compositionally biased region" description="Polar residues" evidence="10">
    <location>
        <begin position="2155"/>
        <end position="2205"/>
    </location>
</feature>
<feature type="domain" description="PHD-type" evidence="13">
    <location>
        <begin position="603"/>
        <end position="713"/>
    </location>
</feature>
<feature type="compositionally biased region" description="Basic and acidic residues" evidence="10">
    <location>
        <begin position="2276"/>
        <end position="2285"/>
    </location>
</feature>
<keyword evidence="16" id="KW-1185">Reference proteome</keyword>
<feature type="compositionally biased region" description="Polar residues" evidence="10">
    <location>
        <begin position="1639"/>
        <end position="1655"/>
    </location>
</feature>
<dbReference type="SMART" id="SM00225">
    <property type="entry name" value="BTB"/>
    <property type="match status" value="1"/>
</dbReference>
<dbReference type="Gene3D" id="1.10.30.10">
    <property type="entry name" value="High mobility group box domain"/>
    <property type="match status" value="1"/>
</dbReference>
<feature type="region of interest" description="Disordered" evidence="10">
    <location>
        <begin position="2225"/>
        <end position="2432"/>
    </location>
</feature>
<dbReference type="SUPFAM" id="SSF57903">
    <property type="entry name" value="FYVE/PHD zinc finger"/>
    <property type="match status" value="5"/>
</dbReference>
<name>A0A813SGD0_9BILA</name>
<dbReference type="Proteomes" id="UP000663829">
    <property type="component" value="Unassembled WGS sequence"/>
</dbReference>
<dbReference type="InterPro" id="IPR013083">
    <property type="entry name" value="Znf_RING/FYVE/PHD"/>
</dbReference>
<dbReference type="GO" id="GO:0008270">
    <property type="term" value="F:zinc ion binding"/>
    <property type="evidence" value="ECO:0007669"/>
    <property type="project" value="UniProtKB-KW"/>
</dbReference>
<dbReference type="EMBL" id="CAJNOQ010000431">
    <property type="protein sequence ID" value="CAF0800200.1"/>
    <property type="molecule type" value="Genomic_DNA"/>
</dbReference>
<feature type="domain" description="PHD-type" evidence="11">
    <location>
        <begin position="1298"/>
        <end position="1353"/>
    </location>
</feature>
<evidence type="ECO:0000256" key="3">
    <source>
        <dbReference type="ARBA" id="ARBA00022737"/>
    </source>
</evidence>
<dbReference type="CDD" id="cd15512">
    <property type="entry name" value="PHD4_KMT2C_like"/>
    <property type="match status" value="1"/>
</dbReference>
<dbReference type="InterPro" id="IPR036910">
    <property type="entry name" value="HMG_box_dom_sf"/>
</dbReference>
<dbReference type="Proteomes" id="UP000681722">
    <property type="component" value="Unassembled WGS sequence"/>
</dbReference>
<evidence type="ECO:0000256" key="4">
    <source>
        <dbReference type="ARBA" id="ARBA00022771"/>
    </source>
</evidence>
<keyword evidence="3" id="KW-0677">Repeat</keyword>
<feature type="domain" description="PHD-type" evidence="11">
    <location>
        <begin position="723"/>
        <end position="773"/>
    </location>
</feature>
<keyword evidence="8" id="KW-0539">Nucleus</keyword>
<keyword evidence="6" id="KW-0805">Transcription regulation</keyword>
<dbReference type="SMART" id="SM00249">
    <property type="entry name" value="PHD"/>
    <property type="match status" value="7"/>
</dbReference>
<comment type="caution">
    <text evidence="14">The sequence shown here is derived from an EMBL/GenBank/DDBJ whole genome shotgun (WGS) entry which is preliminary data.</text>
</comment>
<feature type="compositionally biased region" description="Polar residues" evidence="10">
    <location>
        <begin position="1742"/>
        <end position="1752"/>
    </location>
</feature>
<sequence>MSFLNGNNNNSSINLNLNKSPLATSNVGLVAPPYILVKPFRISSSVLNLRSDYLYSTSSQQQQYDTNIAQAYSRLNEICGNNILSSKIKTITGYHLYEKGLIKKFLTANEETKAKEVLQQMWRASQFCDLLLIVQGSEYLAHRLLLAAYSNKFKQIFNKRKSDFVTRVHLRHSTHKALQLVLGFLYSGNIMLTIRNIDDILACAKELGIKNILDLSINYLSNVDKHTVFRILEVACKHNLPSVYHLAHDYLTCKMNDCIQTKEFIDVPYWMLNQILSDSTIEHCQEAKILDRTMQWLSCNHIRNVDIISKLLQKIRWDNLSYLEMKESLMTNYEIFHIPSVKQLLTKKLNEAYQRKIRNFSKTKTEITHKESAITEVEYKPFSHRTVSPTNKSSEIIKYQHQSRQQNLSLPKQVVQWMVEHGNDETKSANKMQSNSHTRVVDSKKESIRTLSSMNRLGATSYQLSTIHQKEKPYLTLAHDSLVVRGGFHLDRSTTANHFASYEFVCMATNVNFIFKTRYSFLIHSSSHVHNQCSFCSCDSTCSLGQGELILFTTTRYIPQQQDQKQTDETKSSFTFTRTIDDIPLEKRSNFLLIKDDDKTLIPVDEELLHIGFQKSGRELSNLIKQNGEFWSHDRCARWSNGVSVDKITGKLLNVDKAVLNAANQQCFVCQYYGGSLKCKLSTCQNYFHWPCGITSGAFFDHQKYEMICSQHLQHVTSLFDSSARCHACGQIGDISTHLFCTNCDKHYHCDCLMLEANVVVRTGWKCPDCKVCQTCRQTGDESEMIMCNTCDKGYHTFCMKMPESKIPKDGWKCSSCLSLQQQQLCPVCQQHITKQGTSRQCSQCQKYLHLTCDPTSTLSPDIGNDYYDDDSSIQPYMCRLCSSTTTATTNTSTIAELIEDDDEEFENEIDGGLSAGIYRSSTSNLNRFTIKFRKTNSSSSTDGRKANIDYTQQSSLEYQMNSNQNSLDEESKGQLTGMESSSSNTLLFEPLSLPRVTVQTTTRNNDESGSSQELMGFRAIKQEPSHHPISSSKPLTTRAQAAAKSGKGVKPCQAYTNTDTLSKKRARRALNSGSNRRAGSPTPSSVSPLPLAVNQQQQQQQRSTNCRGRPPKNRKEGQTGNSMNTNDNPMSNQPAELGCYTVGVVKRDEDEHHAVTVLCSTDELYTLCQDMCVSCGSFGLSEEGRLISCTQCGQSYHPYCAGLNKLSKVILKQGWRCLDCTVCEGCGKPTDESRLLLCDDCDISYHTYCLQPPLDHVPKGNWKCKWCVRCLKCGSTAPGTGCLWENNYTECGPCHSLVVCPLCTKSYRNDELILQCTNCDRWCHAACENIHTEEMAEKLTDLSFVCSLCKPTYDQQHLLEQSSTQLLSPTIEPPQTASCQSSPDQQIQQTEHTVLNSTTISTLVPHLPIPKPSKLDEGVYLTDTGIAHLKSIRFKPNAHTKKAKQAMKQVLLQRGQSQQQMLSAMGIKRTNSSSMSERQEDDMSCTSDDEHHAHGMHHLGQHGHQDAHDQTTATTKKTATKTAKGYTGIGGFHVKIRGQRRRPDFNEMNGNGTDLLLYENQMDTGGNGKTTDEYGNMTAAVKQRNRHRRKKKSILEEHMPPEMQEAFFGSNLAEQSRMKALTKQNNPLKGTNDLFGGDQSTANLANNSDSMTPNSAADEFQYTIKLDQDTITRFLMRKATKNNQTTTTPAMGIKEEKQQQQSHPTYNQPHQVPAQSHTSLQPTQQSSSQQQQQPSGSTTTVLTQPPISTTPPDDETEMQHILDNEEFYNFISFMDTSRTTTQDPLLPLCPASDIEEFLEFIVNPEAHGVLQAVDLIGSTSSSTATVANTNSPSTGVTSSSTTGGSIVDNSKQIISNLAREMMESTVLVAAANQKPLPAKPKQQQIPPTSTILPTETIITSNTNFDLPNESPFAEITNNSNNNQDLTTQFLRQQSQQTIHDVVCTPQQSGVQGGHLTKTPPTTCMIKQEFQDHHVHPHHLLQQQPQLPQNWPPASQQLIRAPSMSVVEPQHHQPQTVRSSATSEQNLLERTREDELLGPNATMSNVLYCNMNHSDLRQQFPDINERFKQIKKIWRKVPSETKQQYTQQARINRTKKRGKITGGKTGNRKPKSSKSTPMAASDTSDHLSTQSGGDDDSESSSTPSSLSATTPASVLDNTGNNFDYQQQPSTLDQQTSYEQMNRQQQMPQSSYPLQRFSSSSPNGALTNQTQQQRTTFFSGQNQARLPTAVARHQQQQQQQQSPRAMTPISSGPLTPQTAPPSLMNEQNSVSGQQTNNRHDSSEFQHKPPMQQQHVFNHPSSDSYNSMIIRSNSYTVQQPQQVVATKPQPSRFSFPPQSDPHYAPNFDHQPQTPQQYHPPGTPRPSTATSPPSVSRLTPGGIPHPSPHFNRQNTKSSSISKDDTSTSPFYQQQQEQESQQQIFIAHQHEQAQKT</sequence>
<dbReference type="FunFam" id="3.30.40.10:FF:000852">
    <property type="entry name" value="Histone-lysine N-methyltransferase 2C"/>
    <property type="match status" value="1"/>
</dbReference>
<feature type="compositionally biased region" description="Polar residues" evidence="10">
    <location>
        <begin position="2263"/>
        <end position="2275"/>
    </location>
</feature>
<feature type="compositionally biased region" description="Polar residues" evidence="10">
    <location>
        <begin position="2080"/>
        <end position="2091"/>
    </location>
</feature>
<feature type="domain" description="BTB" evidence="12">
    <location>
        <begin position="128"/>
        <end position="194"/>
    </location>
</feature>
<gene>
    <name evidence="14" type="ORF">GPM918_LOCUS3471</name>
    <name evidence="15" type="ORF">SRO942_LOCUS3471</name>
</gene>
<feature type="region of interest" description="Disordered" evidence="10">
    <location>
        <begin position="1024"/>
        <end position="1133"/>
    </location>
</feature>
<dbReference type="CDD" id="cd15514">
    <property type="entry name" value="PHD6_KMT2C_like"/>
    <property type="match status" value="1"/>
</dbReference>
<evidence type="ECO:0000256" key="10">
    <source>
        <dbReference type="SAM" id="MobiDB-lite"/>
    </source>
</evidence>
<evidence type="ECO:0000256" key="8">
    <source>
        <dbReference type="ARBA" id="ARBA00023242"/>
    </source>
</evidence>
<dbReference type="CDD" id="cd18186">
    <property type="entry name" value="BTB_POZ_ZBTB_KLHL-like"/>
    <property type="match status" value="1"/>
</dbReference>
<dbReference type="Pfam" id="PF00651">
    <property type="entry name" value="BTB"/>
    <property type="match status" value="1"/>
</dbReference>
<evidence type="ECO:0000259" key="12">
    <source>
        <dbReference type="PROSITE" id="PS50097"/>
    </source>
</evidence>
<keyword evidence="2" id="KW-0479">Metal-binding</keyword>
<feature type="compositionally biased region" description="Low complexity" evidence="10">
    <location>
        <begin position="2326"/>
        <end position="2339"/>
    </location>
</feature>
<dbReference type="Pfam" id="PF00628">
    <property type="entry name" value="PHD"/>
    <property type="match status" value="4"/>
</dbReference>
<dbReference type="InterPro" id="IPR011705">
    <property type="entry name" value="BACK"/>
</dbReference>
<dbReference type="Pfam" id="PF07707">
    <property type="entry name" value="BACK"/>
    <property type="match status" value="1"/>
</dbReference>
<keyword evidence="7" id="KW-0804">Transcription</keyword>
<feature type="compositionally biased region" description="Polar residues" evidence="10">
    <location>
        <begin position="2289"/>
        <end position="2322"/>
    </location>
</feature>
<dbReference type="GO" id="GO:0003713">
    <property type="term" value="F:transcription coactivator activity"/>
    <property type="evidence" value="ECO:0007669"/>
    <property type="project" value="TreeGrafter"/>
</dbReference>
<evidence type="ECO:0000313" key="14">
    <source>
        <dbReference type="EMBL" id="CAF0800200.1"/>
    </source>
</evidence>
<dbReference type="InterPro" id="IPR019787">
    <property type="entry name" value="Znf_PHD-finger"/>
</dbReference>
<feature type="compositionally biased region" description="Low complexity" evidence="10">
    <location>
        <begin position="2392"/>
        <end position="2419"/>
    </location>
</feature>
<dbReference type="PANTHER" id="PTHR45888">
    <property type="entry name" value="HL01030P-RELATED"/>
    <property type="match status" value="1"/>
</dbReference>
<dbReference type="Gene3D" id="3.30.40.10">
    <property type="entry name" value="Zinc/RING finger domain, C3HC4 (zinc finger)"/>
    <property type="match status" value="5"/>
</dbReference>
<feature type="region of interest" description="Disordered" evidence="10">
    <location>
        <begin position="1469"/>
        <end position="1521"/>
    </location>
</feature>
<dbReference type="InterPro" id="IPR001965">
    <property type="entry name" value="Znf_PHD"/>
</dbReference>
<dbReference type="Pfam" id="PF13771">
    <property type="entry name" value="zf-HC5HC2H"/>
    <property type="match status" value="1"/>
</dbReference>
<feature type="compositionally biased region" description="Polar residues" evidence="10">
    <location>
        <begin position="1119"/>
        <end position="1133"/>
    </location>
</feature>
<dbReference type="InterPro" id="IPR011011">
    <property type="entry name" value="Znf_FYVE_PHD"/>
</dbReference>
<dbReference type="InterPro" id="IPR001841">
    <property type="entry name" value="Znf_RING"/>
</dbReference>
<evidence type="ECO:0000256" key="2">
    <source>
        <dbReference type="ARBA" id="ARBA00022723"/>
    </source>
</evidence>
<feature type="region of interest" description="Disordered" evidence="10">
    <location>
        <begin position="1826"/>
        <end position="1846"/>
    </location>
</feature>
<dbReference type="GO" id="GO:0042800">
    <property type="term" value="F:histone H3K4 methyltransferase activity"/>
    <property type="evidence" value="ECO:0007669"/>
    <property type="project" value="TreeGrafter"/>
</dbReference>
<comment type="subcellular location">
    <subcellularLocation>
        <location evidence="1">Nucleus</location>
    </subcellularLocation>
</comment>
<dbReference type="SMART" id="SM00184">
    <property type="entry name" value="RING"/>
    <property type="match status" value="5"/>
</dbReference>
<dbReference type="SUPFAM" id="SSF54695">
    <property type="entry name" value="POZ domain"/>
    <property type="match status" value="1"/>
</dbReference>
<dbReference type="InterPro" id="IPR034732">
    <property type="entry name" value="EPHD"/>
</dbReference>
<keyword evidence="5" id="KW-0862">Zinc</keyword>
<dbReference type="SMART" id="SM00875">
    <property type="entry name" value="BACK"/>
    <property type="match status" value="1"/>
</dbReference>
<dbReference type="Gene3D" id="3.30.710.10">
    <property type="entry name" value="Potassium Channel Kv1.1, Chain A"/>
    <property type="match status" value="1"/>
</dbReference>
<feature type="compositionally biased region" description="Low complexity" evidence="10">
    <location>
        <begin position="2139"/>
        <end position="2153"/>
    </location>
</feature>
<evidence type="ECO:0000313" key="15">
    <source>
        <dbReference type="EMBL" id="CAF3585150.1"/>
    </source>
</evidence>